<gene>
    <name evidence="1" type="ORF">RN20_09790</name>
    <name evidence="2" type="ORF">XAP6984_870015</name>
    <name evidence="3" type="ORF">XAP7430_850015</name>
</gene>
<name>A0AB34QMQ9_XANCH</name>
<proteinExistence type="predicted"/>
<dbReference type="EMBL" id="OCYT01000147">
    <property type="protein sequence ID" value="SON88417.1"/>
    <property type="molecule type" value="Genomic_DNA"/>
</dbReference>
<evidence type="ECO:0000313" key="3">
    <source>
        <dbReference type="EMBL" id="SON92719.1"/>
    </source>
</evidence>
<reference evidence="1" key="3">
    <citation type="submission" date="2015-04" db="EMBL/GenBank/DDBJ databases">
        <authorList>
            <person name="Harrison J.W."/>
            <person name="Aritua V."/>
            <person name="Sapp M."/>
            <person name="Smith J."/>
            <person name="Studholme D.J."/>
        </authorList>
    </citation>
    <scope>NUCLEOTIDE SEQUENCE</scope>
    <source>
        <strain evidence="1">NCPPB 1138</strain>
    </source>
</reference>
<dbReference type="EMBL" id="JWTI02000158">
    <property type="protein sequence ID" value="KHS37914.1"/>
    <property type="molecule type" value="Genomic_DNA"/>
</dbReference>
<accession>A0AB34QMQ9</accession>
<reference evidence="4" key="2">
    <citation type="submission" date="2015-04" db="EMBL/GenBank/DDBJ databases">
        <title>Genome sequencing of pathogens of bean.</title>
        <authorList>
            <person name="Harrison J.W."/>
            <person name="Aritua V."/>
            <person name="Sapp M."/>
            <person name="Smith J."/>
            <person name="Studholme D.J."/>
        </authorList>
    </citation>
    <scope>NUCLEOTIDE SEQUENCE [LARGE SCALE GENOMIC DNA]</scope>
    <source>
        <strain evidence="4">NCPPB 1138</strain>
    </source>
</reference>
<comment type="caution">
    <text evidence="1">The sequence shown here is derived from an EMBL/GenBank/DDBJ whole genome shotgun (WGS) entry which is preliminary data.</text>
</comment>
<evidence type="ECO:0000313" key="4">
    <source>
        <dbReference type="Proteomes" id="UP000031180"/>
    </source>
</evidence>
<reference evidence="1" key="1">
    <citation type="journal article" date="2015" name="Front. Microbiol.">
        <title>Genome sequencing reveals a new lineage associated with lablab bean and genetic exchange between pv. and subsp.</title>
        <authorList>
            <person name="Aritua V."/>
            <person name="Harrison J."/>
            <person name="Sapp M."/>
            <person name="Buruchara R."/>
            <person name="Smith J."/>
            <person name="Studholme D.J."/>
        </authorList>
    </citation>
    <scope>NUCLEOTIDE SEQUENCE</scope>
    <source>
        <strain evidence="1">NCPPB 1138</strain>
    </source>
</reference>
<dbReference type="EMBL" id="OCYS01000144">
    <property type="protein sequence ID" value="SON92719.1"/>
    <property type="molecule type" value="Genomic_DNA"/>
</dbReference>
<keyword evidence="6" id="KW-1185">Reference proteome</keyword>
<protein>
    <submittedName>
        <fullName evidence="1">Uncharacterized protein</fullName>
    </submittedName>
</protein>
<dbReference type="AlphaFoldDB" id="A0AB34QMQ9"/>
<evidence type="ECO:0000313" key="5">
    <source>
        <dbReference type="Proteomes" id="UP000234166"/>
    </source>
</evidence>
<evidence type="ECO:0000313" key="6">
    <source>
        <dbReference type="Proteomes" id="UP000234181"/>
    </source>
</evidence>
<dbReference type="Proteomes" id="UP000234166">
    <property type="component" value="Unassembled WGS sequence"/>
</dbReference>
<reference evidence="5 6" key="4">
    <citation type="submission" date="2017-10" db="EMBL/GenBank/DDBJ databases">
        <authorList>
            <person name="Regsiter A."/>
            <person name="William W."/>
        </authorList>
    </citation>
    <scope>NUCLEOTIDE SEQUENCE [LARGE SCALE GENOMIC DNA]</scope>
    <source>
        <strain evidence="2 6">CFBP6984</strain>
        <strain evidence="3 5">CFBP7430</strain>
    </source>
</reference>
<organism evidence="1 4">
    <name type="scientific">Xanthomonas campestris pv. phaseoli</name>
    <dbReference type="NCBI Taxonomy" id="317013"/>
    <lineage>
        <taxon>Bacteria</taxon>
        <taxon>Pseudomonadati</taxon>
        <taxon>Pseudomonadota</taxon>
        <taxon>Gammaproteobacteria</taxon>
        <taxon>Lysobacterales</taxon>
        <taxon>Lysobacteraceae</taxon>
        <taxon>Xanthomonas</taxon>
    </lineage>
</organism>
<sequence>MAGSAGDTVQMRLASEVSRFAGAGDGHWQTAAAPGGLGEGFWAGGLALQLRSVQQRRSEWQPLRA</sequence>
<evidence type="ECO:0000313" key="2">
    <source>
        <dbReference type="EMBL" id="SON88417.1"/>
    </source>
</evidence>
<dbReference type="Proteomes" id="UP000031180">
    <property type="component" value="Unassembled WGS sequence"/>
</dbReference>
<dbReference type="Proteomes" id="UP000234181">
    <property type="component" value="Unassembled WGS sequence"/>
</dbReference>
<evidence type="ECO:0000313" key="1">
    <source>
        <dbReference type="EMBL" id="KHS37914.1"/>
    </source>
</evidence>